<reference evidence="18" key="1">
    <citation type="submission" date="2016-06" db="UniProtKB">
        <authorList>
            <consortium name="WormBaseParasite"/>
        </authorList>
    </citation>
    <scope>IDENTIFICATION</scope>
</reference>
<evidence type="ECO:0000256" key="10">
    <source>
        <dbReference type="ARBA" id="ARBA00023180"/>
    </source>
</evidence>
<feature type="chain" id="PRO_5043139902" description="Macoilin" evidence="15">
    <location>
        <begin position="26"/>
        <end position="499"/>
    </location>
</feature>
<evidence type="ECO:0000256" key="8">
    <source>
        <dbReference type="ARBA" id="ARBA00022989"/>
    </source>
</evidence>
<dbReference type="PANTHER" id="PTHR47464">
    <property type="entry name" value="MACOILIN"/>
    <property type="match status" value="1"/>
</dbReference>
<evidence type="ECO:0000256" key="14">
    <source>
        <dbReference type="SAM" id="MobiDB-lite"/>
    </source>
</evidence>
<feature type="compositionally biased region" description="Basic and acidic residues" evidence="14">
    <location>
        <begin position="256"/>
        <end position="267"/>
    </location>
</feature>
<comment type="function">
    <text evidence="1">Plays a role in the regulation of neuronal activity.</text>
</comment>
<dbReference type="InterPro" id="IPR019130">
    <property type="entry name" value="Macoilin"/>
</dbReference>
<keyword evidence="6" id="KW-0812">Transmembrane</keyword>
<dbReference type="PANTHER" id="PTHR47464:SF2">
    <property type="entry name" value="MACOILIN"/>
    <property type="match status" value="1"/>
</dbReference>
<proteinExistence type="predicted"/>
<dbReference type="WBParaSite" id="SBAD_0000080201-mRNA-1">
    <property type="protein sequence ID" value="SBAD_0000080201-mRNA-1"/>
    <property type="gene ID" value="SBAD_0000080201"/>
</dbReference>
<keyword evidence="11" id="KW-0539">Nucleus</keyword>
<evidence type="ECO:0000256" key="9">
    <source>
        <dbReference type="ARBA" id="ARBA00023136"/>
    </source>
</evidence>
<keyword evidence="10" id="KW-0325">Glycoprotein</keyword>
<dbReference type="GO" id="GO:0030867">
    <property type="term" value="C:rough endoplasmic reticulum membrane"/>
    <property type="evidence" value="ECO:0007669"/>
    <property type="project" value="UniProtKB-SubCell"/>
</dbReference>
<keyword evidence="7" id="KW-0256">Endoplasmic reticulum</keyword>
<evidence type="ECO:0000256" key="1">
    <source>
        <dbReference type="ARBA" id="ARBA00003440"/>
    </source>
</evidence>
<keyword evidence="9" id="KW-0472">Membrane</keyword>
<evidence type="ECO:0000256" key="7">
    <source>
        <dbReference type="ARBA" id="ARBA00022824"/>
    </source>
</evidence>
<dbReference type="Proteomes" id="UP000270296">
    <property type="component" value="Unassembled WGS sequence"/>
</dbReference>
<evidence type="ECO:0000313" key="17">
    <source>
        <dbReference type="Proteomes" id="UP000270296"/>
    </source>
</evidence>
<keyword evidence="17" id="KW-1185">Reference proteome</keyword>
<evidence type="ECO:0000256" key="11">
    <source>
        <dbReference type="ARBA" id="ARBA00023242"/>
    </source>
</evidence>
<feature type="region of interest" description="Disordered" evidence="14">
    <location>
        <begin position="137"/>
        <end position="164"/>
    </location>
</feature>
<dbReference type="GO" id="GO:0023041">
    <property type="term" value="P:neuronal signal transduction"/>
    <property type="evidence" value="ECO:0007669"/>
    <property type="project" value="InterPro"/>
</dbReference>
<name>A0A183IAY5_9BILA</name>
<keyword evidence="5" id="KW-0597">Phosphoprotein</keyword>
<evidence type="ECO:0000256" key="15">
    <source>
        <dbReference type="SAM" id="SignalP"/>
    </source>
</evidence>
<reference evidence="16 17" key="2">
    <citation type="submission" date="2018-11" db="EMBL/GenBank/DDBJ databases">
        <authorList>
            <consortium name="Pathogen Informatics"/>
        </authorList>
    </citation>
    <scope>NUCLEOTIDE SEQUENCE [LARGE SCALE GENOMIC DNA]</scope>
</reference>
<keyword evidence="15" id="KW-0732">Signal</keyword>
<evidence type="ECO:0000313" key="18">
    <source>
        <dbReference type="WBParaSite" id="SBAD_0000080201-mRNA-1"/>
    </source>
</evidence>
<dbReference type="AlphaFoldDB" id="A0A183IAY5"/>
<evidence type="ECO:0000256" key="5">
    <source>
        <dbReference type="ARBA" id="ARBA00022553"/>
    </source>
</evidence>
<evidence type="ECO:0000256" key="3">
    <source>
        <dbReference type="ARBA" id="ARBA00004269"/>
    </source>
</evidence>
<keyword evidence="8" id="KW-1133">Transmembrane helix</keyword>
<comment type="subcellular location">
    <subcellularLocation>
        <location evidence="2">Nucleus membrane</location>
        <topology evidence="2">Multi-pass membrane protein</topology>
    </subcellularLocation>
    <subcellularLocation>
        <location evidence="3">Rough endoplasmic reticulum membrane</location>
        <topology evidence="3">Multi-pass membrane protein</topology>
    </subcellularLocation>
</comment>
<organism evidence="18">
    <name type="scientific">Soboliphyme baturini</name>
    <dbReference type="NCBI Taxonomy" id="241478"/>
    <lineage>
        <taxon>Eukaryota</taxon>
        <taxon>Metazoa</taxon>
        <taxon>Ecdysozoa</taxon>
        <taxon>Nematoda</taxon>
        <taxon>Enoplea</taxon>
        <taxon>Dorylaimia</taxon>
        <taxon>Dioctophymatida</taxon>
        <taxon>Dioctophymatoidea</taxon>
        <taxon>Soboliphymatidae</taxon>
        <taxon>Soboliphyme</taxon>
    </lineage>
</organism>
<protein>
    <recommendedName>
        <fullName evidence="4">Macoilin</fullName>
    </recommendedName>
    <alternativeName>
        <fullName evidence="12">Transmembrane protein 57</fullName>
    </alternativeName>
</protein>
<keyword evidence="13" id="KW-0175">Coiled coil</keyword>
<feature type="coiled-coil region" evidence="13">
    <location>
        <begin position="362"/>
        <end position="389"/>
    </location>
</feature>
<feature type="compositionally biased region" description="Basic and acidic residues" evidence="14">
    <location>
        <begin position="152"/>
        <end position="164"/>
    </location>
</feature>
<feature type="region of interest" description="Disordered" evidence="14">
    <location>
        <begin position="244"/>
        <end position="271"/>
    </location>
</feature>
<accession>A0A183IAY5</accession>
<evidence type="ECO:0000256" key="6">
    <source>
        <dbReference type="ARBA" id="ARBA00022692"/>
    </source>
</evidence>
<dbReference type="GO" id="GO:0031965">
    <property type="term" value="C:nuclear membrane"/>
    <property type="evidence" value="ECO:0007669"/>
    <property type="project" value="UniProtKB-SubCell"/>
</dbReference>
<sequence length="499" mass="56061">MADSAAWPSFSSFWWLNALKSKVFGAVFCSWNTNSSISWHDSDEESHESKDSKDSYGVSGAVECRQLVKRLNSVSAVAAGSLANSNLSGGSSSVVNFRKSKRKGAPTALSAAGSNIAACCQNGSITCASGFGTLPLQHQSSSSKDQTGSSAEPKDKTQERDAHSSLEFEMEKLKAELRISKSREQELRLQLQQLTNAEKSLRSELNQLKQTNDQLQTRVQNLVKVRQVDKQNIANMEKKLAEEQKAKQAVDQQLQQERKARKVDEANANRQLLSSSKNECEMCKQRRRESESQLKHLRKEMGQREEHINQLDCEVRALRQYKEANNIDTLMSTLSAMERKNVHLETSLSAETRLKLDLFSALGDAKRQYEIAQNELMKKEKELEKFRHQMGEVSKGLLIYPNQSVSASTSVTPPPTASLHNGIDAISSSIYSPTYMEMIRVHCWSKDSKFLTSTLRTQLLHSLEENAAVDGLQNSTFRIQTELSSFLQWLVEMDEPIMR</sequence>
<evidence type="ECO:0000256" key="12">
    <source>
        <dbReference type="ARBA" id="ARBA00031129"/>
    </source>
</evidence>
<feature type="signal peptide" evidence="15">
    <location>
        <begin position="1"/>
        <end position="25"/>
    </location>
</feature>
<dbReference type="OrthoDB" id="10071111at2759"/>
<evidence type="ECO:0000313" key="16">
    <source>
        <dbReference type="EMBL" id="VDO92086.1"/>
    </source>
</evidence>
<dbReference type="EMBL" id="UZAM01006623">
    <property type="protein sequence ID" value="VDO92086.1"/>
    <property type="molecule type" value="Genomic_DNA"/>
</dbReference>
<evidence type="ECO:0000256" key="2">
    <source>
        <dbReference type="ARBA" id="ARBA00004232"/>
    </source>
</evidence>
<feature type="compositionally biased region" description="Low complexity" evidence="14">
    <location>
        <begin position="140"/>
        <end position="150"/>
    </location>
</feature>
<gene>
    <name evidence="16" type="ORF">SBAD_LOCUS779</name>
</gene>
<dbReference type="Pfam" id="PF09726">
    <property type="entry name" value="Macoilin"/>
    <property type="match status" value="1"/>
</dbReference>
<evidence type="ECO:0000256" key="4">
    <source>
        <dbReference type="ARBA" id="ARBA00021882"/>
    </source>
</evidence>
<evidence type="ECO:0000256" key="13">
    <source>
        <dbReference type="SAM" id="Coils"/>
    </source>
</evidence>